<dbReference type="Gene3D" id="3.10.100.10">
    <property type="entry name" value="Mannose-Binding Protein A, subunit A"/>
    <property type="match status" value="1"/>
</dbReference>
<dbReference type="SMART" id="SM00034">
    <property type="entry name" value="CLECT"/>
    <property type="match status" value="1"/>
</dbReference>
<keyword evidence="5" id="KW-1185">Reference proteome</keyword>
<dbReference type="InterPro" id="IPR016186">
    <property type="entry name" value="C-type_lectin-like/link_sf"/>
</dbReference>
<evidence type="ECO:0000256" key="1">
    <source>
        <dbReference type="ARBA" id="ARBA00022737"/>
    </source>
</evidence>
<comment type="caution">
    <text evidence="4">The sequence shown here is derived from an EMBL/GenBank/DDBJ whole genome shotgun (WGS) entry which is preliminary data.</text>
</comment>
<keyword evidence="1" id="KW-0677">Repeat</keyword>
<dbReference type="EMBL" id="PTJE01000004">
    <property type="protein sequence ID" value="PPK94296.1"/>
    <property type="molecule type" value="Genomic_DNA"/>
</dbReference>
<evidence type="ECO:0000313" key="4">
    <source>
        <dbReference type="EMBL" id="PPK94296.1"/>
    </source>
</evidence>
<dbReference type="Gene3D" id="3.30.1300.70">
    <property type="match status" value="2"/>
</dbReference>
<sequence>MRNFYKTLWVGLIFLTGSFTYGQITLNGCDVVFGDQDFIFNNVGTDATGRNIYQTTPLPPADIQSCPLGFCELQISWSITNNRWELVADDGDDAIIFNGENLIQFNTSASLPNPPDLTLGTWTDATPAGGCGTDGFDSLTGDVQSSIILGNQDPEVTLATRTFFYTEGDPATIANNTLTVVDANNHPITSASVSISGFFIGDELAVTTPGPYTISYNSVTAVLTLVGSGSPAQMQTALRSITYRNTGDDPANGNTQNTRFLNYTVTDSTNGSGTTGANFGISITAVNDDPTISGLPTDVSVLENTASNVDLSAVIFTDVDAGTNAVTLIITAAQGTLTASSSGGVTISGSGTTTLTLTGSDVNIDSYLNITSNVQYIGSAALIGDNASTLSIMANDGGNTGIGGGSNVALGTINIDIEMCSDPVPDAATLVNITSECEVVSLPSPTATSNCGRTVTVTNDATLPITTQGTTVVTWTYDDGNGNTSTQNQNVIIDDVTAPVISCPSNITQVNDTGDCGAVVTFATPTATDNCSTGNVSATPSLQTVLTDFNTNFNTLTSLIPNAFPFTDGITGASIIDGGSDMYDGGNIMNTNIGTSISYSDNTLVNQTAFGPSGQYFTRKVDNMFIMAADLDGITSFRLSGNNGADGSGFVNGFVDAITVNGNDYNILVKRVYGTSDPSINHLVIIPADSGVSQTFPTNTNDDEHIISGLDNVGRIYYLLYAGTSGGFIDNSTTESIATTFIENFLPSSDVNIVQTAGLASGSTFPVGTTTNTFSVTDAGGNTSTCSFDVVVTDSEAPVADATTLTDVTAECEVTSLTTPAATDNCATTVTVTNDATLPISGEGTTTVITWTYDDGNGNTSTQTQNVIIDDVTAPVADATTLMDITVECEVTSLTAPTATDNCAGIVTVTNDATLPISGEGTTIVVTWTYDDGNGNTSTQTQNVIIDDVTAPVADATALADVTAECEVTSLVAPTATDNCAATVTVTNDATLPINTQGTTTVTWTYDDGNGNISTQTQNIILDDVTAPVADATVLTDVTSECQVTTLTAPTATDNCASIVTVTNDATLPISTQGTTVVTWTYDDGNGNTSTQTQNVIIDDVTAPIITCTSNITQVNDAGDCGAVVNYTTPIVSDNCTISETRDYITNGNFESGDLTGWTPMNSGASSFELNDGTFIPSSSIISPTSTLPINGLFDIVSEQNNPGIAIVSQPITVPLAVTGANISWLDRIQNFNTVFSDPDQEFRVLLLDATMSPIQEIYSTNAGDANMQLGPNTRNFDVTSLLQTLEGTTVYLSIQVETQLFFMNVSIDDVSFMITSGNTISVSQTAGLASGSTFPVGTTTNTFSVTDAGGNTSTCSFDVIVTDSEAPLADATALMDVTAECEVTTLTAPTATDNCATTVTVTNDATLPISTQGTTVVTWTYDDGNGNTSTQTQNVIIDDVTAPVVTCPSDVLITCSDSAVVNYVLPTVTDNCSLQAREIGADFTSLGNLNGKAYYISNTPVSSVDAFAAAATNGYNLVTINNLEENDFLYNQVSSLGGEILFGFNDVNSEGTFVWQDGSTSTYTNWNTFEPNNANEEDYTGFTTSGRWNDIQAQTLVRYLIEVESFSINQTAGLASGSTFPVGTTTNSFTITDRSGNTTSCSFDVVIVADTTAPVADVATLTDVTAECEVTSLIAPTATDDCATTVTVTNDATLPISGEGTTTVVTWTYDDGNGNTSTQTQNVIIDDVTAPVADATTLMDITAECEVTSLTAPTATDNCATTVTVTNDATLPISGEGTTTVVTWTYDDGNGNTSTQTQNVTIDDVTAPVADATALMDVTAQCEITSLVAPTATDNCAGIVTVTNNVTLPITVQGTTVVTWTYDDGNGNTSTQTQNVILDDVTLPVADAASLPDLVFNCEVASLTAPTATDNCVGVVTGTATFPITSTTVVSWQFDDGNGNVSSQDQLVIIEQRAIDAIANVAVCDSFTLATITGDYLTGSQSYYTQSDGNGIAFAEADTINFSDFASYPVTIYAYDTDMSGCGAQTSFQLTITETPVINTIMDVTACDEYVLPVLSVGSYYSFPGGNGSLLNAGTVIDATQTLFVYAEDVSGNCTDQETFTVTILPLDDASFNYNTTVYCPSAINPTPTITGLAGGTFTSTAGLVINAATGSVDLDTSMRGTYIVTYTTNGDCPQSTTVSFTIEDNVAPTPDTTVLADVVAECEVTTLVAPTATDDCSAVVTVTNDAIFPITGEGTTTVVTWTY</sequence>
<evidence type="ECO:0000259" key="3">
    <source>
        <dbReference type="PROSITE" id="PS50825"/>
    </source>
</evidence>
<accession>A0A2S6IJD7</accession>
<dbReference type="PANTHER" id="PTHR24273:SF32">
    <property type="entry name" value="HYALIN"/>
    <property type="match status" value="1"/>
</dbReference>
<dbReference type="Proteomes" id="UP000239002">
    <property type="component" value="Unassembled WGS sequence"/>
</dbReference>
<dbReference type="Pfam" id="PF02494">
    <property type="entry name" value="HYR"/>
    <property type="match status" value="3"/>
</dbReference>
<feature type="domain" description="HYR" evidence="3">
    <location>
        <begin position="1561"/>
        <end position="1650"/>
    </location>
</feature>
<dbReference type="InterPro" id="IPR016187">
    <property type="entry name" value="CTDL_fold"/>
</dbReference>
<dbReference type="InterPro" id="IPR001304">
    <property type="entry name" value="C-type_lectin-like"/>
</dbReference>
<protein>
    <submittedName>
        <fullName evidence="4">HYR domain-containing protein</fullName>
    </submittedName>
</protein>
<feature type="domain" description="HYR" evidence="3">
    <location>
        <begin position="1279"/>
        <end position="1364"/>
    </location>
</feature>
<dbReference type="OrthoDB" id="599464at2"/>
<feature type="non-terminal residue" evidence="4">
    <location>
        <position position="2245"/>
    </location>
</feature>
<dbReference type="PROSITE" id="PS50825">
    <property type="entry name" value="HYR"/>
    <property type="match status" value="3"/>
</dbReference>
<reference evidence="4 5" key="1">
    <citation type="submission" date="2018-02" db="EMBL/GenBank/DDBJ databases">
        <title>Genomic Encyclopedia of Archaeal and Bacterial Type Strains, Phase II (KMG-II): from individual species to whole genera.</title>
        <authorList>
            <person name="Goeker M."/>
        </authorList>
    </citation>
    <scope>NUCLEOTIDE SEQUENCE [LARGE SCALE GENOMIC DNA]</scope>
    <source>
        <strain evidence="4 5">DSM 16809</strain>
    </source>
</reference>
<dbReference type="PROSITE" id="PS50041">
    <property type="entry name" value="C_TYPE_LECTIN_2"/>
    <property type="match status" value="1"/>
</dbReference>
<feature type="domain" description="HYR" evidence="3">
    <location>
        <begin position="692"/>
        <end position="794"/>
    </location>
</feature>
<gene>
    <name evidence="4" type="ORF">LY01_01933</name>
</gene>
<dbReference type="PANTHER" id="PTHR24273">
    <property type="entry name" value="FI04643P-RELATED"/>
    <property type="match status" value="1"/>
</dbReference>
<dbReference type="Pfam" id="PF00059">
    <property type="entry name" value="Lectin_C"/>
    <property type="match status" value="1"/>
</dbReference>
<dbReference type="RefSeq" id="WP_146080411.1">
    <property type="nucleotide sequence ID" value="NZ_PTJE01000004.1"/>
</dbReference>
<organism evidence="4 5">
    <name type="scientific">Nonlabens xylanidelens</name>
    <dbReference type="NCBI Taxonomy" id="191564"/>
    <lineage>
        <taxon>Bacteria</taxon>
        <taxon>Pseudomonadati</taxon>
        <taxon>Bacteroidota</taxon>
        <taxon>Flavobacteriia</taxon>
        <taxon>Flavobacteriales</taxon>
        <taxon>Flavobacteriaceae</taxon>
        <taxon>Nonlabens</taxon>
    </lineage>
</organism>
<dbReference type="SUPFAM" id="SSF56436">
    <property type="entry name" value="C-type lectin-like"/>
    <property type="match status" value="1"/>
</dbReference>
<evidence type="ECO:0000313" key="5">
    <source>
        <dbReference type="Proteomes" id="UP000239002"/>
    </source>
</evidence>
<proteinExistence type="predicted"/>
<evidence type="ECO:0000259" key="2">
    <source>
        <dbReference type="PROSITE" id="PS50041"/>
    </source>
</evidence>
<dbReference type="InterPro" id="IPR003410">
    <property type="entry name" value="HYR_dom"/>
</dbReference>
<name>A0A2S6IJD7_9FLAO</name>
<feature type="domain" description="C-type lectin" evidence="2">
    <location>
        <begin position="1490"/>
        <end position="1603"/>
    </location>
</feature>